<comment type="function">
    <text evidence="12">A translation factor that gates the progression of the 70S ribosomal initiation complex (IC, containing tRNA(fMet) in the P-site) into the translation elongation cycle by using a mechanism sensitive to the ATP/ADP ratio. Binds to the 70S ribosome E-site where it modulates the state of the translating ribosome during subunit translocation. ATP hydrolysis probably frees it from the ribosome, which can enter the elongation phase.</text>
</comment>
<evidence type="ECO:0000256" key="8">
    <source>
        <dbReference type="ARBA" id="ARBA00022840"/>
    </source>
</evidence>
<dbReference type="InterPro" id="IPR003439">
    <property type="entry name" value="ABC_transporter-like_ATP-bd"/>
</dbReference>
<dbReference type="HAMAP" id="MF_00847">
    <property type="entry name" value="EttA"/>
    <property type="match status" value="1"/>
</dbReference>
<dbReference type="AlphaFoldDB" id="A0A078KWS8"/>
<dbReference type="Gene3D" id="3.40.50.300">
    <property type="entry name" value="P-loop containing nucleotide triphosphate hydrolases"/>
    <property type="match status" value="2"/>
</dbReference>
<dbReference type="NCBIfam" id="NF008775">
    <property type="entry name" value="PRK11819.1"/>
    <property type="match status" value="1"/>
</dbReference>
<dbReference type="PROSITE" id="PS50893">
    <property type="entry name" value="ABC_TRANSPORTER_2"/>
    <property type="match status" value="2"/>
</dbReference>
<dbReference type="Proteomes" id="UP000044071">
    <property type="component" value="Unassembled WGS sequence"/>
</dbReference>
<dbReference type="GO" id="GO:0000049">
    <property type="term" value="F:tRNA binding"/>
    <property type="evidence" value="ECO:0007669"/>
    <property type="project" value="UniProtKB-UniRule"/>
</dbReference>
<comment type="subunit">
    <text evidence="12">Monomer. Probably contacts ribosomal proteins L1, L5, L33 and S7, the 16S and 23S rRNA and the P-site containing tRNA(fMet).</text>
</comment>
<proteinExistence type="inferred from homology"/>
<evidence type="ECO:0000256" key="1">
    <source>
        <dbReference type="ARBA" id="ARBA00005868"/>
    </source>
</evidence>
<evidence type="ECO:0000256" key="3">
    <source>
        <dbReference type="ARBA" id="ARBA00022555"/>
    </source>
</evidence>
<dbReference type="GO" id="GO:0005524">
    <property type="term" value="F:ATP binding"/>
    <property type="evidence" value="ECO:0007669"/>
    <property type="project" value="UniProtKB-UniRule"/>
</dbReference>
<sequence length="557" mass="63283">MSQYIFTMNRVSKVVDNQRFILKDISLSFFPGAKIGVLGLNGSGKSTLLRIMAGVDTQHEGEARPQPGIKIGYLEQEPQLDMDKTVREIVEEGVKEIKAKLVAFDEISMRFAEPMSDDEMNDLLMKQGELQNDIETHGGWDLDRRLDIAADALRLPEWDAKIQNLSGGERRRVALCRLLLSSPDMLLLDEPTNHLDAESVAWLERYLEEFAGTVVAITHDRYFLDNAAEWILELDRGEGIPYKGNYTSWLEQKEERLAMEDKQQASHQRAIKAELEWVRTSPKGRHAKNKARLARFDEMNSKEFQKRNETNELYIPPGERLGDLVLEGLQISKSFGDRLLFENLNFQLPKAGILGIIGPNGAGKSTFLKMITGQESPDSGEIRIGETVNLAYVDQLRDHLDDNKTVWQEIADGHDIMQVGSFQMPSRAYVGRFNFKGADQQKKMSQLSGGERNRVHLAKLLKRGGNVLLLDEPSNDLDVETLRALEDAILNFPGCAIVISHDRWFLDRVCTHLMAFEGDSQVVFVEGNYSDYEADRKRRLGDEADKPSRIKYRRLKD</sequence>
<organism evidence="14 15">
    <name type="scientific">Legionella massiliensis</name>
    <dbReference type="NCBI Taxonomy" id="1034943"/>
    <lineage>
        <taxon>Bacteria</taxon>
        <taxon>Pseudomonadati</taxon>
        <taxon>Pseudomonadota</taxon>
        <taxon>Gammaproteobacteria</taxon>
        <taxon>Legionellales</taxon>
        <taxon>Legionellaceae</taxon>
        <taxon>Legionella</taxon>
    </lineage>
</organism>
<comment type="subcellular location">
    <subcellularLocation>
        <location evidence="12">Cytoplasm</location>
    </subcellularLocation>
    <text evidence="12">Associates with ribosomes and polysomes.</text>
</comment>
<evidence type="ECO:0000256" key="5">
    <source>
        <dbReference type="ARBA" id="ARBA00022737"/>
    </source>
</evidence>
<protein>
    <recommendedName>
        <fullName evidence="12">Energy-dependent translational throttle protein EttA</fullName>
        <ecNumber evidence="12">3.6.1.-</ecNumber>
    </recommendedName>
    <alternativeName>
        <fullName evidence="12">Translational regulatory factor EttA</fullName>
    </alternativeName>
</protein>
<dbReference type="Pfam" id="PF00005">
    <property type="entry name" value="ABC_tran"/>
    <property type="match status" value="2"/>
</dbReference>
<dbReference type="PROSITE" id="PS00211">
    <property type="entry name" value="ABC_TRANSPORTER_1"/>
    <property type="match status" value="1"/>
</dbReference>
<evidence type="ECO:0000256" key="7">
    <source>
        <dbReference type="ARBA" id="ARBA00022801"/>
    </source>
</evidence>
<dbReference type="SUPFAM" id="SSF52540">
    <property type="entry name" value="P-loop containing nucleoside triphosphate hydrolases"/>
    <property type="match status" value="2"/>
</dbReference>
<evidence type="ECO:0000256" key="9">
    <source>
        <dbReference type="ARBA" id="ARBA00022845"/>
    </source>
</evidence>
<evidence type="ECO:0000256" key="2">
    <source>
        <dbReference type="ARBA" id="ARBA00022490"/>
    </source>
</evidence>
<evidence type="ECO:0000256" key="6">
    <source>
        <dbReference type="ARBA" id="ARBA00022741"/>
    </source>
</evidence>
<keyword evidence="10 12" id="KW-0694">RNA-binding</keyword>
<comment type="domain">
    <text evidence="12">The arm domain is inserted in the first ABC transporter domain. Probably contacts ribosomal protein L1.</text>
</comment>
<dbReference type="OrthoDB" id="9808609at2"/>
<dbReference type="InterPro" id="IPR022374">
    <property type="entry name" value="EttA"/>
</dbReference>
<evidence type="ECO:0000259" key="13">
    <source>
        <dbReference type="PROSITE" id="PS50893"/>
    </source>
</evidence>
<dbReference type="eggNOG" id="COG0488">
    <property type="taxonomic scope" value="Bacteria"/>
</dbReference>
<keyword evidence="15" id="KW-1185">Reference proteome</keyword>
<evidence type="ECO:0000256" key="11">
    <source>
        <dbReference type="ARBA" id="ARBA00022917"/>
    </source>
</evidence>
<name>A0A078KWS8_9GAMM</name>
<keyword evidence="4 12" id="KW-0699">rRNA-binding</keyword>
<dbReference type="SMART" id="SM00382">
    <property type="entry name" value="AAA"/>
    <property type="match status" value="2"/>
</dbReference>
<dbReference type="NCBIfam" id="TIGR03719">
    <property type="entry name" value="ABC_ABC_ChvD"/>
    <property type="match status" value="1"/>
</dbReference>
<dbReference type="FunFam" id="3.40.50.300:FF:000183">
    <property type="entry name" value="ABC transporter ATP-binding protein yjjK"/>
    <property type="match status" value="1"/>
</dbReference>
<feature type="region of interest" description="PtIM" evidence="12">
    <location>
        <begin position="244"/>
        <end position="324"/>
    </location>
</feature>
<dbReference type="GO" id="GO:0016887">
    <property type="term" value="F:ATP hydrolysis activity"/>
    <property type="evidence" value="ECO:0007669"/>
    <property type="project" value="UniProtKB-UniRule"/>
</dbReference>
<dbReference type="InterPro" id="IPR027417">
    <property type="entry name" value="P-loop_NTPase"/>
</dbReference>
<dbReference type="PANTHER" id="PTHR43858">
    <property type="entry name" value="ENERGY-DEPENDENT TRANSLATIONAL THROTTLE PROTEIN ETTA"/>
    <property type="match status" value="1"/>
</dbReference>
<dbReference type="InterPro" id="IPR032781">
    <property type="entry name" value="ABC_tran_Xtn"/>
</dbReference>
<dbReference type="GO" id="GO:0045900">
    <property type="term" value="P:negative regulation of translational elongation"/>
    <property type="evidence" value="ECO:0007669"/>
    <property type="project" value="UniProtKB-UniRule"/>
</dbReference>
<evidence type="ECO:0000313" key="14">
    <source>
        <dbReference type="EMBL" id="CDZ77442.1"/>
    </source>
</evidence>
<dbReference type="PANTHER" id="PTHR43858:SF1">
    <property type="entry name" value="ABC TRANSPORTER-RELATED PROTEIN"/>
    <property type="match status" value="1"/>
</dbReference>
<keyword evidence="2 12" id="KW-0963">Cytoplasm</keyword>
<dbReference type="RefSeq" id="WP_043873979.1">
    <property type="nucleotide sequence ID" value="NZ_CCVW01000002.1"/>
</dbReference>
<evidence type="ECO:0000313" key="15">
    <source>
        <dbReference type="Proteomes" id="UP000044071"/>
    </source>
</evidence>
<comment type="catalytic activity">
    <reaction evidence="12">
        <text>ATP + H2O = ADP + phosphate + H(+)</text>
        <dbReference type="Rhea" id="RHEA:13065"/>
        <dbReference type="ChEBI" id="CHEBI:15377"/>
        <dbReference type="ChEBI" id="CHEBI:15378"/>
        <dbReference type="ChEBI" id="CHEBI:30616"/>
        <dbReference type="ChEBI" id="CHEBI:43474"/>
        <dbReference type="ChEBI" id="CHEBI:456216"/>
    </reaction>
</comment>
<dbReference type="GO" id="GO:0006412">
    <property type="term" value="P:translation"/>
    <property type="evidence" value="ECO:0007669"/>
    <property type="project" value="UniProtKB-KW"/>
</dbReference>
<evidence type="ECO:0000256" key="12">
    <source>
        <dbReference type="HAMAP-Rule" id="MF_00847"/>
    </source>
</evidence>
<gene>
    <name evidence="12" type="primary">ettA</name>
    <name evidence="14" type="ORF">BN59_01725</name>
</gene>
<keyword evidence="11 12" id="KW-0648">Protein biosynthesis</keyword>
<dbReference type="EC" id="3.6.1.-" evidence="12"/>
<dbReference type="FunFam" id="3.40.50.300:FF:000011">
    <property type="entry name" value="Putative ABC transporter ATP-binding component"/>
    <property type="match status" value="1"/>
</dbReference>
<keyword evidence="9 12" id="KW-0810">Translation regulation</keyword>
<dbReference type="GO" id="GO:0043022">
    <property type="term" value="F:ribosome binding"/>
    <property type="evidence" value="ECO:0007669"/>
    <property type="project" value="UniProtKB-UniRule"/>
</dbReference>
<evidence type="ECO:0000256" key="4">
    <source>
        <dbReference type="ARBA" id="ARBA00022730"/>
    </source>
</evidence>
<dbReference type="InterPro" id="IPR017871">
    <property type="entry name" value="ABC_transporter-like_CS"/>
</dbReference>
<reference evidence="14 15" key="1">
    <citation type="submission" date="2014-06" db="EMBL/GenBank/DDBJ databases">
        <authorList>
            <person name="Urmite Genomes Urmite Genomes"/>
        </authorList>
    </citation>
    <scope>NUCLEOTIDE SEQUENCE [LARGE SCALE GENOMIC DNA]</scope>
</reference>
<evidence type="ECO:0000256" key="10">
    <source>
        <dbReference type="ARBA" id="ARBA00022884"/>
    </source>
</evidence>
<comment type="domain">
    <text evidence="12">The P-site tRNA interaction motif (PtIM domain) probably interacts with the P-site tRNA(fMet) as well as the 23S rRNA.</text>
</comment>
<dbReference type="InterPro" id="IPR003593">
    <property type="entry name" value="AAA+_ATPase"/>
</dbReference>
<dbReference type="CDD" id="cd03221">
    <property type="entry name" value="ABCF_EF-3"/>
    <property type="match status" value="2"/>
</dbReference>
<keyword evidence="5 12" id="KW-0677">Repeat</keyword>
<dbReference type="EMBL" id="CCSB01000002">
    <property type="protein sequence ID" value="CDZ77442.1"/>
    <property type="molecule type" value="Genomic_DNA"/>
</dbReference>
<accession>A0A078KWS8</accession>
<keyword evidence="8 12" id="KW-0067">ATP-binding</keyword>
<comment type="similarity">
    <text evidence="1 12">Belongs to the ABC transporter superfamily. ABCF family. Translational throttle EttA subfamily.</text>
</comment>
<keyword evidence="7 12" id="KW-0378">Hydrolase</keyword>
<comment type="caution">
    <text evidence="12">Lacks conserved residue(s) required for the propagation of feature annotation.</text>
</comment>
<feature type="domain" description="ABC transporter" evidence="13">
    <location>
        <begin position="6"/>
        <end position="261"/>
    </location>
</feature>
<feature type="domain" description="ABC transporter" evidence="13">
    <location>
        <begin position="326"/>
        <end position="552"/>
    </location>
</feature>
<dbReference type="GO" id="GO:0005737">
    <property type="term" value="C:cytoplasm"/>
    <property type="evidence" value="ECO:0007669"/>
    <property type="project" value="UniProtKB-SubCell"/>
</dbReference>
<keyword evidence="3 12" id="KW-0820">tRNA-binding</keyword>
<keyword evidence="6 12" id="KW-0547">Nucleotide-binding</keyword>
<dbReference type="GO" id="GO:0019843">
    <property type="term" value="F:rRNA binding"/>
    <property type="evidence" value="ECO:0007669"/>
    <property type="project" value="UniProtKB-UniRule"/>
</dbReference>
<dbReference type="STRING" id="1034943.BN59_01725"/>
<dbReference type="Pfam" id="PF12848">
    <property type="entry name" value="ABC_tran_Xtn"/>
    <property type="match status" value="1"/>
</dbReference>
<feature type="binding site" evidence="12">
    <location>
        <begin position="358"/>
        <end position="365"/>
    </location>
    <ligand>
        <name>ATP</name>
        <dbReference type="ChEBI" id="CHEBI:30616"/>
        <label>2</label>
    </ligand>
</feature>